<protein>
    <submittedName>
        <fullName evidence="2">Nucleoside-diphosphate-sugar pyrophosphorylase</fullName>
    </submittedName>
</protein>
<dbReference type="eggNOG" id="arCOG00664">
    <property type="taxonomic scope" value="Archaea"/>
</dbReference>
<dbReference type="AlphaFoldDB" id="U1PS59"/>
<dbReference type="InterPro" id="IPR025877">
    <property type="entry name" value="MobA-like_NTP_Trfase"/>
</dbReference>
<organism evidence="2 3">
    <name type="scientific">Haloquadratum walsbyi J07HQW2</name>
    <dbReference type="NCBI Taxonomy" id="1238425"/>
    <lineage>
        <taxon>Archaea</taxon>
        <taxon>Methanobacteriati</taxon>
        <taxon>Methanobacteriota</taxon>
        <taxon>Stenosarchaea group</taxon>
        <taxon>Halobacteria</taxon>
        <taxon>Halobacteriales</taxon>
        <taxon>Haloferacaceae</taxon>
        <taxon>Haloquadratum</taxon>
    </lineage>
</organism>
<dbReference type="EMBL" id="KE356561">
    <property type="protein sequence ID" value="ERG95206.1"/>
    <property type="molecule type" value="Genomic_DNA"/>
</dbReference>
<dbReference type="Pfam" id="PF12804">
    <property type="entry name" value="NTP_transf_3"/>
    <property type="match status" value="1"/>
</dbReference>
<sequence>MDAVIAAAGRGSRLGEFTDDRPKGLVDVAGRPLLAYAFETASEQQAS</sequence>
<dbReference type="Gene3D" id="3.90.550.10">
    <property type="entry name" value="Spore Coat Polysaccharide Biosynthesis Protein SpsA, Chain A"/>
    <property type="match status" value="1"/>
</dbReference>
<dbReference type="Proteomes" id="UP000030710">
    <property type="component" value="Unassembled WGS sequence"/>
</dbReference>
<evidence type="ECO:0000259" key="1">
    <source>
        <dbReference type="Pfam" id="PF12804"/>
    </source>
</evidence>
<proteinExistence type="predicted"/>
<dbReference type="STRING" id="1238425.J07HQW2_01655"/>
<name>U1PS59_9EURY</name>
<accession>U1PS59</accession>
<gene>
    <name evidence="2" type="ORF">J07HQW2_01655</name>
</gene>
<evidence type="ECO:0000313" key="3">
    <source>
        <dbReference type="Proteomes" id="UP000030710"/>
    </source>
</evidence>
<dbReference type="RefSeq" id="WP_021054686.1">
    <property type="nucleotide sequence ID" value="NZ_KE356561.1"/>
</dbReference>
<reference evidence="2 3" key="1">
    <citation type="journal article" date="2013" name="PLoS ONE">
        <title>Assembly-driven community genomics of a hypersaline microbial ecosystem.</title>
        <authorList>
            <person name="Podell S."/>
            <person name="Ugalde J.A."/>
            <person name="Narasingarao P."/>
            <person name="Banfield J.F."/>
            <person name="Heidelberg K.B."/>
            <person name="Allen E.E."/>
        </authorList>
    </citation>
    <scope>NUCLEOTIDE SEQUENCE [LARGE SCALE GENOMIC DNA]</scope>
    <source>
        <strain evidence="3">J07HQW2</strain>
    </source>
</reference>
<dbReference type="GO" id="GO:0016779">
    <property type="term" value="F:nucleotidyltransferase activity"/>
    <property type="evidence" value="ECO:0007669"/>
    <property type="project" value="UniProtKB-ARBA"/>
</dbReference>
<dbReference type="SUPFAM" id="SSF53448">
    <property type="entry name" value="Nucleotide-diphospho-sugar transferases"/>
    <property type="match status" value="1"/>
</dbReference>
<evidence type="ECO:0000313" key="2">
    <source>
        <dbReference type="EMBL" id="ERG95206.1"/>
    </source>
</evidence>
<feature type="domain" description="MobA-like NTP transferase" evidence="1">
    <location>
        <begin position="3"/>
        <end position="45"/>
    </location>
</feature>
<dbReference type="InterPro" id="IPR029044">
    <property type="entry name" value="Nucleotide-diphossugar_trans"/>
</dbReference>
<dbReference type="HOGENOM" id="CLU_216663_0_0_2"/>